<dbReference type="SUPFAM" id="SSF52172">
    <property type="entry name" value="CheY-like"/>
    <property type="match status" value="1"/>
</dbReference>
<evidence type="ECO:0000256" key="5">
    <source>
        <dbReference type="ARBA" id="ARBA00023163"/>
    </source>
</evidence>
<evidence type="ECO:0000259" key="7">
    <source>
        <dbReference type="PROSITE" id="PS50043"/>
    </source>
</evidence>
<dbReference type="GO" id="GO:0003677">
    <property type="term" value="F:DNA binding"/>
    <property type="evidence" value="ECO:0007669"/>
    <property type="project" value="UniProtKB-KW"/>
</dbReference>
<dbReference type="Gene3D" id="1.10.10.10">
    <property type="entry name" value="Winged helix-like DNA-binding domain superfamily/Winged helix DNA-binding domain"/>
    <property type="match status" value="1"/>
</dbReference>
<dbReference type="EMBL" id="JACTAG010000001">
    <property type="protein sequence ID" value="MBD3663694.1"/>
    <property type="molecule type" value="Genomic_DNA"/>
</dbReference>
<evidence type="ECO:0000256" key="1">
    <source>
        <dbReference type="ARBA" id="ARBA00022553"/>
    </source>
</evidence>
<dbReference type="InterPro" id="IPR016032">
    <property type="entry name" value="Sig_transdc_resp-reg_C-effctor"/>
</dbReference>
<dbReference type="InterPro" id="IPR036388">
    <property type="entry name" value="WH-like_DNA-bd_sf"/>
</dbReference>
<organism evidence="9 10">
    <name type="scientific">Sulfitobacter aestuariivivens</name>
    <dbReference type="NCBI Taxonomy" id="2766981"/>
    <lineage>
        <taxon>Bacteria</taxon>
        <taxon>Pseudomonadati</taxon>
        <taxon>Pseudomonadota</taxon>
        <taxon>Alphaproteobacteria</taxon>
        <taxon>Rhodobacterales</taxon>
        <taxon>Roseobacteraceae</taxon>
        <taxon>Sulfitobacter</taxon>
    </lineage>
</organism>
<dbReference type="FunFam" id="3.40.50.2300:FF:000018">
    <property type="entry name" value="DNA-binding transcriptional regulator NtrC"/>
    <property type="match status" value="1"/>
</dbReference>
<sequence>MSTRKCVAIVDDDRSVLASTSVLLSALGYATSQHPSGEHFLEEADLDRIDCLVLDVRMPGISGLELQKELSDRDISIPIVFITAHGDIPMAVKAIRAGAADMIEKPFTQGELTESIEFSLRYRPFSGPNSMTRDAANERLDRLTKREREVFELVVLGETNKTIGRELEISPRTVDVHRKKLREKLGADRLADLIRLKQASG</sequence>
<name>A0A927D2A3_9RHOB</name>
<dbReference type="PROSITE" id="PS50043">
    <property type="entry name" value="HTH_LUXR_2"/>
    <property type="match status" value="1"/>
</dbReference>
<dbReference type="SUPFAM" id="SSF46894">
    <property type="entry name" value="C-terminal effector domain of the bipartite response regulators"/>
    <property type="match status" value="1"/>
</dbReference>
<dbReference type="Pfam" id="PF00196">
    <property type="entry name" value="GerE"/>
    <property type="match status" value="1"/>
</dbReference>
<dbReference type="PROSITE" id="PS50110">
    <property type="entry name" value="RESPONSE_REGULATORY"/>
    <property type="match status" value="1"/>
</dbReference>
<evidence type="ECO:0000256" key="4">
    <source>
        <dbReference type="ARBA" id="ARBA00023125"/>
    </source>
</evidence>
<evidence type="ECO:0000256" key="6">
    <source>
        <dbReference type="PROSITE-ProRule" id="PRU00169"/>
    </source>
</evidence>
<evidence type="ECO:0000313" key="9">
    <source>
        <dbReference type="EMBL" id="MBD3663694.1"/>
    </source>
</evidence>
<dbReference type="RefSeq" id="WP_191074635.1">
    <property type="nucleotide sequence ID" value="NZ_JACTAG010000001.1"/>
</dbReference>
<keyword evidence="2" id="KW-0902">Two-component regulatory system</keyword>
<feature type="modified residue" description="4-aspartylphosphate" evidence="6">
    <location>
        <position position="55"/>
    </location>
</feature>
<feature type="domain" description="HTH luxR-type" evidence="7">
    <location>
        <begin position="136"/>
        <end position="201"/>
    </location>
</feature>
<dbReference type="InterPro" id="IPR001789">
    <property type="entry name" value="Sig_transdc_resp-reg_receiver"/>
</dbReference>
<evidence type="ECO:0000256" key="3">
    <source>
        <dbReference type="ARBA" id="ARBA00023015"/>
    </source>
</evidence>
<dbReference type="CDD" id="cd06170">
    <property type="entry name" value="LuxR_C_like"/>
    <property type="match status" value="1"/>
</dbReference>
<dbReference type="AlphaFoldDB" id="A0A927D2A3"/>
<evidence type="ECO:0000313" key="10">
    <source>
        <dbReference type="Proteomes" id="UP000635142"/>
    </source>
</evidence>
<keyword evidence="3" id="KW-0805">Transcription regulation</keyword>
<dbReference type="Pfam" id="PF00072">
    <property type="entry name" value="Response_reg"/>
    <property type="match status" value="1"/>
</dbReference>
<keyword evidence="1 6" id="KW-0597">Phosphoprotein</keyword>
<dbReference type="InterPro" id="IPR000792">
    <property type="entry name" value="Tscrpt_reg_LuxR_C"/>
</dbReference>
<keyword evidence="4" id="KW-0238">DNA-binding</keyword>
<dbReference type="SMART" id="SM00421">
    <property type="entry name" value="HTH_LUXR"/>
    <property type="match status" value="1"/>
</dbReference>
<keyword evidence="10" id="KW-1185">Reference proteome</keyword>
<proteinExistence type="predicted"/>
<dbReference type="InterPro" id="IPR011006">
    <property type="entry name" value="CheY-like_superfamily"/>
</dbReference>
<dbReference type="SMART" id="SM00448">
    <property type="entry name" value="REC"/>
    <property type="match status" value="1"/>
</dbReference>
<dbReference type="PANTHER" id="PTHR44688:SF16">
    <property type="entry name" value="DNA-BINDING TRANSCRIPTIONAL ACTIVATOR DEVR_DOSR"/>
    <property type="match status" value="1"/>
</dbReference>
<dbReference type="PRINTS" id="PR00038">
    <property type="entry name" value="HTHLUXR"/>
</dbReference>
<gene>
    <name evidence="9" type="ORF">H9Q16_07155</name>
</gene>
<comment type="caution">
    <text evidence="9">The sequence shown here is derived from an EMBL/GenBank/DDBJ whole genome shotgun (WGS) entry which is preliminary data.</text>
</comment>
<dbReference type="GO" id="GO:0000160">
    <property type="term" value="P:phosphorelay signal transduction system"/>
    <property type="evidence" value="ECO:0007669"/>
    <property type="project" value="UniProtKB-KW"/>
</dbReference>
<dbReference type="CDD" id="cd17537">
    <property type="entry name" value="REC_FixJ"/>
    <property type="match status" value="1"/>
</dbReference>
<evidence type="ECO:0000259" key="8">
    <source>
        <dbReference type="PROSITE" id="PS50110"/>
    </source>
</evidence>
<accession>A0A927D2A3</accession>
<protein>
    <submittedName>
        <fullName evidence="9">Response regulator transcription factor</fullName>
    </submittedName>
</protein>
<dbReference type="Gene3D" id="3.40.50.2300">
    <property type="match status" value="1"/>
</dbReference>
<reference evidence="9" key="1">
    <citation type="submission" date="2020-08" db="EMBL/GenBank/DDBJ databases">
        <title>Sulfitobacter aestuariivivens sp. nov., isolated from a tidal flat.</title>
        <authorList>
            <person name="Park S."/>
            <person name="Yoon J.-H."/>
        </authorList>
    </citation>
    <scope>NUCLEOTIDE SEQUENCE</scope>
    <source>
        <strain evidence="9">TSTF-M16</strain>
    </source>
</reference>
<dbReference type="PANTHER" id="PTHR44688">
    <property type="entry name" value="DNA-BINDING TRANSCRIPTIONAL ACTIVATOR DEVR_DOSR"/>
    <property type="match status" value="1"/>
</dbReference>
<dbReference type="GO" id="GO:0006355">
    <property type="term" value="P:regulation of DNA-templated transcription"/>
    <property type="evidence" value="ECO:0007669"/>
    <property type="project" value="InterPro"/>
</dbReference>
<evidence type="ECO:0000256" key="2">
    <source>
        <dbReference type="ARBA" id="ARBA00023012"/>
    </source>
</evidence>
<keyword evidence="5" id="KW-0804">Transcription</keyword>
<feature type="domain" description="Response regulatory" evidence="8">
    <location>
        <begin position="6"/>
        <end position="120"/>
    </location>
</feature>
<dbReference type="Proteomes" id="UP000635142">
    <property type="component" value="Unassembled WGS sequence"/>
</dbReference>